<accession>A0A8W8K6J7</accession>
<keyword evidence="1" id="KW-1133">Transmembrane helix</keyword>
<proteinExistence type="predicted"/>
<name>A0A8W8K6J7_MAGGI</name>
<keyword evidence="1" id="KW-0472">Membrane</keyword>
<protein>
    <submittedName>
        <fullName evidence="2">Uncharacterized protein</fullName>
    </submittedName>
</protein>
<dbReference type="AlphaFoldDB" id="A0A8W8K6J7"/>
<keyword evidence="3" id="KW-1185">Reference proteome</keyword>
<evidence type="ECO:0000313" key="3">
    <source>
        <dbReference type="Proteomes" id="UP000005408"/>
    </source>
</evidence>
<dbReference type="EnsemblMetazoa" id="G22669.2">
    <property type="protein sequence ID" value="G22669.2:cds"/>
    <property type="gene ID" value="G22669"/>
</dbReference>
<evidence type="ECO:0000313" key="2">
    <source>
        <dbReference type="EnsemblMetazoa" id="G22669.2:cds"/>
    </source>
</evidence>
<reference evidence="2" key="1">
    <citation type="submission" date="2022-08" db="UniProtKB">
        <authorList>
            <consortium name="EnsemblMetazoa"/>
        </authorList>
    </citation>
    <scope>IDENTIFICATION</scope>
    <source>
        <strain evidence="2">05x7-T-G4-1.051#20</strain>
    </source>
</reference>
<keyword evidence="1" id="KW-0812">Transmembrane</keyword>
<organism evidence="2 3">
    <name type="scientific">Magallana gigas</name>
    <name type="common">Pacific oyster</name>
    <name type="synonym">Crassostrea gigas</name>
    <dbReference type="NCBI Taxonomy" id="29159"/>
    <lineage>
        <taxon>Eukaryota</taxon>
        <taxon>Metazoa</taxon>
        <taxon>Spiralia</taxon>
        <taxon>Lophotrochozoa</taxon>
        <taxon>Mollusca</taxon>
        <taxon>Bivalvia</taxon>
        <taxon>Autobranchia</taxon>
        <taxon>Pteriomorphia</taxon>
        <taxon>Ostreida</taxon>
        <taxon>Ostreoidea</taxon>
        <taxon>Ostreidae</taxon>
        <taxon>Magallana</taxon>
    </lineage>
</organism>
<evidence type="ECO:0000256" key="1">
    <source>
        <dbReference type="SAM" id="Phobius"/>
    </source>
</evidence>
<feature type="transmembrane region" description="Helical" evidence="1">
    <location>
        <begin position="148"/>
        <end position="169"/>
    </location>
</feature>
<sequence length="206" mass="22791">MFHTRRTQKTETQYGKNEPRVAVILLLGFCVLPGPSIQSTTVSPASHVCLLQDGSMRCCSDYYQTPNGCQECVGSFGFNCSVPCPQDYFGPSCASMCQCGKDECDAKLGCPKDMNSTMKSFKTSDSSQAVFPNSTPESLFQKLSLTNWVLIFTSAFVVVSVAIGCVIFVRNKAEREQRRNQNDFSSEMEVREDFDNATKIPNSGYI</sequence>
<dbReference type="Proteomes" id="UP000005408">
    <property type="component" value="Unassembled WGS sequence"/>
</dbReference>